<dbReference type="EMBL" id="KY322437">
    <property type="protein sequence ID" value="AUF82416.1"/>
    <property type="molecule type" value="Genomic_DNA"/>
</dbReference>
<proteinExistence type="predicted"/>
<sequence>MFVLNVIIVTTSGWENQGDVCMKVTHVRVLKRACPHNESDGMCRIHPDIIDPVEEKSYK</sequence>
<reference evidence="1" key="1">
    <citation type="journal article" date="2018" name="Virology">
        <title>A giant virus infecting green algae encodes key fermentation genes.</title>
        <authorList>
            <person name="Schvarcz C.R."/>
            <person name="Steward G.F."/>
        </authorList>
    </citation>
    <scope>NUCLEOTIDE SEQUENCE [LARGE SCALE GENOMIC DNA]</scope>
</reference>
<evidence type="ECO:0000313" key="2">
    <source>
        <dbReference type="Proteomes" id="UP000244773"/>
    </source>
</evidence>
<accession>A0A2P0VNC8</accession>
<organism evidence="1">
    <name type="scientific">Tetraselmis virus 1</name>
    <dbReference type="NCBI Taxonomy" id="2060617"/>
    <lineage>
        <taxon>Viruses</taxon>
        <taxon>Varidnaviria</taxon>
        <taxon>Bamfordvirae</taxon>
        <taxon>Nucleocytoviricota</taxon>
        <taxon>Megaviricetes</taxon>
        <taxon>Imitervirales</taxon>
        <taxon>Allomimiviridae</taxon>
        <taxon>Oceanusvirus</taxon>
        <taxon>Oceanusvirus kaneohense</taxon>
    </lineage>
</organism>
<keyword evidence="2" id="KW-1185">Reference proteome</keyword>
<dbReference type="Proteomes" id="UP000244773">
    <property type="component" value="Segment"/>
</dbReference>
<protein>
    <submittedName>
        <fullName evidence="1">Uncharacterized protein</fullName>
    </submittedName>
</protein>
<evidence type="ECO:0000313" key="1">
    <source>
        <dbReference type="EMBL" id="AUF82416.1"/>
    </source>
</evidence>
<gene>
    <name evidence="1" type="ORF">TetV_324</name>
</gene>
<name>A0A2P0VNC8_9VIRU</name>